<comment type="similarity">
    <text evidence="2 10">Belongs to the cytochrome c-type heme lyase family.</text>
</comment>
<dbReference type="OMA" id="KARFWLF"/>
<dbReference type="GO" id="GO:0004408">
    <property type="term" value="F:holocytochrome-c synthase activity"/>
    <property type="evidence" value="ECO:0007669"/>
    <property type="project" value="UniProtKB-EC"/>
</dbReference>
<name>A0A1W2TVP2_ROSNE</name>
<keyword evidence="7 10" id="KW-0496">Mitochondrion</keyword>
<dbReference type="OrthoDB" id="1158011at2759"/>
<protein>
    <recommendedName>
        <fullName evidence="10">Holocytochrome c-type synthase</fullName>
        <ecNumber evidence="10">4.4.1.17</ecNumber>
    </recommendedName>
</protein>
<evidence type="ECO:0000256" key="9">
    <source>
        <dbReference type="ARBA" id="ARBA00023239"/>
    </source>
</evidence>
<dbReference type="EC" id="4.4.1.17" evidence="10"/>
<dbReference type="Pfam" id="PF01265">
    <property type="entry name" value="Cyto_heme_lyase"/>
    <property type="match status" value="1"/>
</dbReference>
<evidence type="ECO:0000313" key="12">
    <source>
        <dbReference type="EMBL" id="GAP92690.1"/>
    </source>
</evidence>
<evidence type="ECO:0000256" key="6">
    <source>
        <dbReference type="ARBA" id="ARBA00023004"/>
    </source>
</evidence>
<comment type="function">
    <text evidence="10">Lyase that catalyzes the covalent linking of the heme group to the cytochrome C apoprotein to produce the mature functional cytochrome.</text>
</comment>
<evidence type="ECO:0000256" key="3">
    <source>
        <dbReference type="ARBA" id="ARBA00022617"/>
    </source>
</evidence>
<sequence>MGWFWADAPNASSRSPPLAHHAFTLSQDGARSPPPGCPMHKHQRSATAMASPPSSCPVKHDASAVDHPSACPIPHASRAAAAEAEPSTLSKLNPLNYMFQHLSQAPAPHQTHVLPLEREPSTIPRGDGDGNWEYPSPQQMYNALLRKGYTDTDVTAVESMVGVHNFLNEGAWAEIMEWEKRFAGGLYKGWRKCSRGEENFESAVKKYGYEREVEELAPSLVRFQGRPKEMTPKAAMIQVMGWIYPAAFGTDPPFDRHDWYVSREVKGERKEIRYVIDYYSGEPEPTGEPVFYLDVRPAITPSMAVARAMRWGCDVWWRASGGDAREHENQQKASKTK</sequence>
<dbReference type="STRING" id="77044.A0A1W2TVP2"/>
<dbReference type="GO" id="GO:0046872">
    <property type="term" value="F:metal ion binding"/>
    <property type="evidence" value="ECO:0007669"/>
    <property type="project" value="UniProtKB-KW"/>
</dbReference>
<proteinExistence type="inferred from homology"/>
<comment type="subcellular location">
    <subcellularLocation>
        <location evidence="1 10">Mitochondrion inner membrane</location>
    </subcellularLocation>
</comment>
<keyword evidence="5 10" id="KW-0999">Mitochondrion inner membrane</keyword>
<dbReference type="AlphaFoldDB" id="A0A1W2TVP2"/>
<evidence type="ECO:0000256" key="5">
    <source>
        <dbReference type="ARBA" id="ARBA00022792"/>
    </source>
</evidence>
<dbReference type="PROSITE" id="PS00822">
    <property type="entry name" value="CYTO_HEME_LYASE_2"/>
    <property type="match status" value="1"/>
</dbReference>
<keyword evidence="3 10" id="KW-0349">Heme</keyword>
<evidence type="ECO:0000256" key="7">
    <source>
        <dbReference type="ARBA" id="ARBA00023128"/>
    </source>
</evidence>
<dbReference type="InterPro" id="IPR000511">
    <property type="entry name" value="Holocyt_c/c1_synthase"/>
</dbReference>
<dbReference type="GO" id="GO:0005758">
    <property type="term" value="C:mitochondrial intermembrane space"/>
    <property type="evidence" value="ECO:0007669"/>
    <property type="project" value="EnsemblFungi"/>
</dbReference>
<evidence type="ECO:0000313" key="13">
    <source>
        <dbReference type="Proteomes" id="UP000054516"/>
    </source>
</evidence>
<evidence type="ECO:0000256" key="2">
    <source>
        <dbReference type="ARBA" id="ARBA00007255"/>
    </source>
</evidence>
<keyword evidence="4 10" id="KW-0479">Metal-binding</keyword>
<accession>A0A1W2TVP2</accession>
<dbReference type="EMBL" id="DF977541">
    <property type="protein sequence ID" value="GAP92690.1"/>
    <property type="molecule type" value="Genomic_DNA"/>
</dbReference>
<reference evidence="12" key="1">
    <citation type="submission" date="2016-03" db="EMBL/GenBank/DDBJ databases">
        <title>Draft genome sequence of Rosellinia necatrix.</title>
        <authorList>
            <person name="Kanematsu S."/>
        </authorList>
    </citation>
    <scope>NUCLEOTIDE SEQUENCE [LARGE SCALE GENOMIC DNA]</scope>
    <source>
        <strain evidence="12">W97</strain>
    </source>
</reference>
<dbReference type="Proteomes" id="UP000054516">
    <property type="component" value="Unassembled WGS sequence"/>
</dbReference>
<dbReference type="PANTHER" id="PTHR12743:SF3">
    <property type="entry name" value="HOLOCYTOCHROME-C SYNTHASE"/>
    <property type="match status" value="1"/>
</dbReference>
<dbReference type="GO" id="GO:0005743">
    <property type="term" value="C:mitochondrial inner membrane"/>
    <property type="evidence" value="ECO:0007669"/>
    <property type="project" value="UniProtKB-SubCell"/>
</dbReference>
<organism evidence="12">
    <name type="scientific">Rosellinia necatrix</name>
    <name type="common">White root-rot fungus</name>
    <dbReference type="NCBI Taxonomy" id="77044"/>
    <lineage>
        <taxon>Eukaryota</taxon>
        <taxon>Fungi</taxon>
        <taxon>Dikarya</taxon>
        <taxon>Ascomycota</taxon>
        <taxon>Pezizomycotina</taxon>
        <taxon>Sordariomycetes</taxon>
        <taxon>Xylariomycetidae</taxon>
        <taxon>Xylariales</taxon>
        <taxon>Xylariaceae</taxon>
        <taxon>Rosellinia</taxon>
    </lineage>
</organism>
<evidence type="ECO:0000256" key="11">
    <source>
        <dbReference type="SAM" id="MobiDB-lite"/>
    </source>
</evidence>
<gene>
    <name evidence="12" type="ORF">SAMD00023353_9600220</name>
</gene>
<evidence type="ECO:0000256" key="8">
    <source>
        <dbReference type="ARBA" id="ARBA00023136"/>
    </source>
</evidence>
<evidence type="ECO:0000256" key="10">
    <source>
        <dbReference type="RuleBase" id="RU363130"/>
    </source>
</evidence>
<dbReference type="PANTHER" id="PTHR12743">
    <property type="entry name" value="CYTOCHROME C1 HEME LYASE"/>
    <property type="match status" value="1"/>
</dbReference>
<keyword evidence="13" id="KW-1185">Reference proteome</keyword>
<feature type="region of interest" description="Disordered" evidence="11">
    <location>
        <begin position="25"/>
        <end position="71"/>
    </location>
</feature>
<evidence type="ECO:0000256" key="1">
    <source>
        <dbReference type="ARBA" id="ARBA00004273"/>
    </source>
</evidence>
<keyword evidence="8 10" id="KW-0472">Membrane</keyword>
<comment type="catalytic activity">
    <reaction evidence="10">
        <text>holo-[cytochrome c] = apo-[cytochrome c] + heme b</text>
        <dbReference type="Rhea" id="RHEA:22648"/>
        <dbReference type="Rhea" id="RHEA-COMP:10725"/>
        <dbReference type="Rhea" id="RHEA-COMP:10726"/>
        <dbReference type="ChEBI" id="CHEBI:29950"/>
        <dbReference type="ChEBI" id="CHEBI:60344"/>
        <dbReference type="ChEBI" id="CHEBI:83739"/>
        <dbReference type="EC" id="4.4.1.17"/>
    </reaction>
</comment>
<keyword evidence="6 10" id="KW-0408">Iron</keyword>
<keyword evidence="9 10" id="KW-0456">Lyase</keyword>
<evidence type="ECO:0000256" key="4">
    <source>
        <dbReference type="ARBA" id="ARBA00022723"/>
    </source>
</evidence>